<gene>
    <name evidence="2" type="ORF">FNZ23_23080</name>
</gene>
<feature type="compositionally biased region" description="Acidic residues" evidence="1">
    <location>
        <begin position="359"/>
        <end position="369"/>
    </location>
</feature>
<proteinExistence type="predicted"/>
<evidence type="ECO:0000256" key="1">
    <source>
        <dbReference type="SAM" id="MobiDB-lite"/>
    </source>
</evidence>
<accession>A0A553YXF0</accession>
<feature type="region of interest" description="Disordered" evidence="1">
    <location>
        <begin position="322"/>
        <end position="369"/>
    </location>
</feature>
<feature type="compositionally biased region" description="Basic and acidic residues" evidence="1">
    <location>
        <begin position="332"/>
        <end position="358"/>
    </location>
</feature>
<dbReference type="AlphaFoldDB" id="A0A553YXF0"/>
<sequence>MRHGEVSPGRSRPLVVRYPDGPVEAVMEADALDAMSDVDAMLVRGPLFGVAAQSPEDAPRWRVVVPVTASSPQEARDSLNSWLWFRAKDEAQSRAERRALLAGVARLEKEPVDELTVQDTRYRVVRAEEYAGSGRDGIEQPRATDPEPAVPDWERSVRDRIDDNLLLDPEEPVTPTQAAERLALRALVYAGSRFPEEVCHDSELIRESHPDVVLLPPAFRVVEKDDIGWKTGSGLHASAHEARKTLDFSLTWFAPRQQGLIPWDLPDRTADARAVAAESDEATAGELAEYLRAADRLRTERANQIEVRGTVHRICRARRLLRWGPDGPEGPRPSDTDSHLPDKLHPFLDEDGVVHFDHEGDDSDGADDV</sequence>
<reference evidence="2 3" key="1">
    <citation type="submission" date="2019-07" db="EMBL/GenBank/DDBJ databases">
        <title>Draft genome for Streptomyces benahoarensis MZ03-48.</title>
        <authorList>
            <person name="Gonzalez-Pimentel J.L."/>
        </authorList>
    </citation>
    <scope>NUCLEOTIDE SEQUENCE [LARGE SCALE GENOMIC DNA]</scope>
    <source>
        <strain evidence="2 3">MZ03-48</strain>
    </source>
</reference>
<dbReference type="Proteomes" id="UP000320888">
    <property type="component" value="Unassembled WGS sequence"/>
</dbReference>
<keyword evidence="3" id="KW-1185">Reference proteome</keyword>
<evidence type="ECO:0008006" key="4">
    <source>
        <dbReference type="Google" id="ProtNLM"/>
    </source>
</evidence>
<evidence type="ECO:0000313" key="2">
    <source>
        <dbReference type="EMBL" id="TSB33892.1"/>
    </source>
</evidence>
<organism evidence="2 3">
    <name type="scientific">Streptomyces benahoarensis</name>
    <dbReference type="NCBI Taxonomy" id="2595054"/>
    <lineage>
        <taxon>Bacteria</taxon>
        <taxon>Bacillati</taxon>
        <taxon>Actinomycetota</taxon>
        <taxon>Actinomycetes</taxon>
        <taxon>Kitasatosporales</taxon>
        <taxon>Streptomycetaceae</taxon>
        <taxon>Streptomyces</taxon>
    </lineage>
</organism>
<dbReference type="EMBL" id="VKLS01000380">
    <property type="protein sequence ID" value="TSB33892.1"/>
    <property type="molecule type" value="Genomic_DNA"/>
</dbReference>
<dbReference type="InterPro" id="IPR045998">
    <property type="entry name" value="DUF5954"/>
</dbReference>
<protein>
    <recommendedName>
        <fullName evidence="4">LigA protein</fullName>
    </recommendedName>
</protein>
<evidence type="ECO:0000313" key="3">
    <source>
        <dbReference type="Proteomes" id="UP000320888"/>
    </source>
</evidence>
<dbReference type="Pfam" id="PF19379">
    <property type="entry name" value="DUF5954"/>
    <property type="match status" value="1"/>
</dbReference>
<name>A0A553YXF0_9ACTN</name>
<comment type="caution">
    <text evidence="2">The sequence shown here is derived from an EMBL/GenBank/DDBJ whole genome shotgun (WGS) entry which is preliminary data.</text>
</comment>
<dbReference type="OrthoDB" id="3450280at2"/>